<reference evidence="1 2" key="1">
    <citation type="journal article" date="2019" name="Commun. Biol.">
        <title>The bagworm genome reveals a unique fibroin gene that provides high tensile strength.</title>
        <authorList>
            <person name="Kono N."/>
            <person name="Nakamura H."/>
            <person name="Ohtoshi R."/>
            <person name="Tomita M."/>
            <person name="Numata K."/>
            <person name="Arakawa K."/>
        </authorList>
    </citation>
    <scope>NUCLEOTIDE SEQUENCE [LARGE SCALE GENOMIC DNA]</scope>
</reference>
<dbReference type="Proteomes" id="UP000299102">
    <property type="component" value="Unassembled WGS sequence"/>
</dbReference>
<dbReference type="OrthoDB" id="5984724at2759"/>
<evidence type="ECO:0008006" key="3">
    <source>
        <dbReference type="Google" id="ProtNLM"/>
    </source>
</evidence>
<evidence type="ECO:0000313" key="1">
    <source>
        <dbReference type="EMBL" id="GBP02937.1"/>
    </source>
</evidence>
<name>A0A4C1SNP3_EUMVA</name>
<protein>
    <recommendedName>
        <fullName evidence="3">Peptidase aspartic putative domain-containing protein</fullName>
    </recommendedName>
</protein>
<gene>
    <name evidence="1" type="ORF">EVAR_73440_1</name>
</gene>
<sequence length="268" mass="29950">MSPSTSQSAANRTLQNFSTRLPSPSNSVILGTALVDVYKDDLKYTVRALIDSASEATFISKNCKDNLNTRVSEVQIHGLKIDLLLGGDVYPKIIQDGLQWWPKDCVSDGLLLARISSIHEKLGKNAWSYVNFKNHLAYLTSRKSTNSELSNNELWWHGPPWLECPYSEWPSRIAVLESMEEERPLQGADHKGPAGKAATKRLNRDVTDAYRNLRLADPDFFESNTINFVFGADIYPKIIRSGLHITTRGSPIAQDTVLGWVIIGIFST</sequence>
<organism evidence="1 2">
    <name type="scientific">Eumeta variegata</name>
    <name type="common">Bagworm moth</name>
    <name type="synonym">Eumeta japonica</name>
    <dbReference type="NCBI Taxonomy" id="151549"/>
    <lineage>
        <taxon>Eukaryota</taxon>
        <taxon>Metazoa</taxon>
        <taxon>Ecdysozoa</taxon>
        <taxon>Arthropoda</taxon>
        <taxon>Hexapoda</taxon>
        <taxon>Insecta</taxon>
        <taxon>Pterygota</taxon>
        <taxon>Neoptera</taxon>
        <taxon>Endopterygota</taxon>
        <taxon>Lepidoptera</taxon>
        <taxon>Glossata</taxon>
        <taxon>Ditrysia</taxon>
        <taxon>Tineoidea</taxon>
        <taxon>Psychidae</taxon>
        <taxon>Oiketicinae</taxon>
        <taxon>Eumeta</taxon>
    </lineage>
</organism>
<accession>A0A4C1SNP3</accession>
<dbReference type="EMBL" id="BGZK01003606">
    <property type="protein sequence ID" value="GBP02937.1"/>
    <property type="molecule type" value="Genomic_DNA"/>
</dbReference>
<comment type="caution">
    <text evidence="1">The sequence shown here is derived from an EMBL/GenBank/DDBJ whole genome shotgun (WGS) entry which is preliminary data.</text>
</comment>
<evidence type="ECO:0000313" key="2">
    <source>
        <dbReference type="Proteomes" id="UP000299102"/>
    </source>
</evidence>
<dbReference type="AlphaFoldDB" id="A0A4C1SNP3"/>
<keyword evidence="2" id="KW-1185">Reference proteome</keyword>
<proteinExistence type="predicted"/>